<name>A0A8K0CZY3_IGNLU</name>
<dbReference type="InterPro" id="IPR036910">
    <property type="entry name" value="HMG_box_dom_sf"/>
</dbReference>
<feature type="region of interest" description="Disordered" evidence="1">
    <location>
        <begin position="407"/>
        <end position="463"/>
    </location>
</feature>
<dbReference type="AlphaFoldDB" id="A0A8K0CZY3"/>
<dbReference type="Pfam" id="PF10263">
    <property type="entry name" value="SprT-like"/>
    <property type="match status" value="1"/>
</dbReference>
<feature type="domain" description="SprT-like" evidence="2">
    <location>
        <begin position="529"/>
        <end position="689"/>
    </location>
</feature>
<dbReference type="PANTHER" id="PTHR23099">
    <property type="entry name" value="TRANSCRIPTIONAL REGULATOR"/>
    <property type="match status" value="1"/>
</dbReference>
<dbReference type="OrthoDB" id="20772at2759"/>
<dbReference type="SMART" id="SM00731">
    <property type="entry name" value="SprT"/>
    <property type="match status" value="1"/>
</dbReference>
<evidence type="ECO:0000256" key="1">
    <source>
        <dbReference type="SAM" id="MobiDB-lite"/>
    </source>
</evidence>
<feature type="compositionally biased region" description="Polar residues" evidence="1">
    <location>
        <begin position="351"/>
        <end position="369"/>
    </location>
</feature>
<sequence length="752" mass="85670">MDNSFTLLSSMFPKLTKSNKKRGQNKAPTKLALKKHVRRSSMFDNLPSTTRNNGLKLVEDTDTIDSMNSSISPNIVNDTPITISDSDSVKSKSSNCEEINTYVNIKPRSNCLLSTSKYNAIDKWISEINLEMDNNKFNSYQNNDINADVKEQNIFQFDEMLKTLKDTLKTPISNKENMCKEDLKNNGSNKTDCYKNDEVSSISSSDVVEDSDNSLQLDLSSQKSNRVRKNLLSKLYGDKWKIGNDLSKSEPRTRKNINEITNKNIPKTERKPKSKKSLLYKNPYLEFEKQQLNIFPTNEKPVESPWVKYLKGLCDTDSSEQSSKEPVDLLKGVPRLRLSFSDNEPTEKGFSKNNISNPSTKQESNKTDTSLQNFNRLVDSDKENFSDFSESSETLEDRLRRKLDLNKKATSSVSTERTLKKPSNNLKTLSKVDNDVCETNNKLPKSTNLPNTKTPNTGRKTKKKPVTAVSDFALNDLINKTPNLKSAATICSDSIVLKSFLASLSGSVKPNECDPSALIFRNNFKLYKNELATKLFKLYNKEIFDNRIPEDSPIEWSDRMRGTAGYCYCKKVIRRTGVIERKIRIVLATKVLDSADRLRDTLIHEMCHAATWIINEVANGHGNQWRAWTMKAREVFPELPPIKVCHNYAINTKYTYKCTSCFYSFGRHTKSVDTEKKRCGYCYGKFEIFINKTSKSGETRSVPVTPKKAVTGFALFVKENYATYKTPQLNHAQVMKLLGEKFNELRISILRN</sequence>
<gene>
    <name evidence="3" type="ORF">ILUMI_11638</name>
</gene>
<keyword evidence="4" id="KW-1185">Reference proteome</keyword>
<protein>
    <recommendedName>
        <fullName evidence="2">SprT-like domain-containing protein</fullName>
    </recommendedName>
</protein>
<organism evidence="3 4">
    <name type="scientific">Ignelater luminosus</name>
    <name type="common">Cucubano</name>
    <name type="synonym">Pyrophorus luminosus</name>
    <dbReference type="NCBI Taxonomy" id="2038154"/>
    <lineage>
        <taxon>Eukaryota</taxon>
        <taxon>Metazoa</taxon>
        <taxon>Ecdysozoa</taxon>
        <taxon>Arthropoda</taxon>
        <taxon>Hexapoda</taxon>
        <taxon>Insecta</taxon>
        <taxon>Pterygota</taxon>
        <taxon>Neoptera</taxon>
        <taxon>Endopterygota</taxon>
        <taxon>Coleoptera</taxon>
        <taxon>Polyphaga</taxon>
        <taxon>Elateriformia</taxon>
        <taxon>Elateroidea</taxon>
        <taxon>Elateridae</taxon>
        <taxon>Agrypninae</taxon>
        <taxon>Pyrophorini</taxon>
        <taxon>Ignelater</taxon>
    </lineage>
</organism>
<evidence type="ECO:0000259" key="2">
    <source>
        <dbReference type="SMART" id="SM00731"/>
    </source>
</evidence>
<dbReference type="SUPFAM" id="SSF47095">
    <property type="entry name" value="HMG-box"/>
    <property type="match status" value="1"/>
</dbReference>
<dbReference type="InterPro" id="IPR006640">
    <property type="entry name" value="SprT-like_domain"/>
</dbReference>
<dbReference type="PANTHER" id="PTHR23099:SF0">
    <property type="entry name" value="GERM CELL NUCLEAR ACIDIC PROTEIN"/>
    <property type="match status" value="1"/>
</dbReference>
<comment type="caution">
    <text evidence="3">The sequence shown here is derived from an EMBL/GenBank/DDBJ whole genome shotgun (WGS) entry which is preliminary data.</text>
</comment>
<dbReference type="GO" id="GO:0005634">
    <property type="term" value="C:nucleus"/>
    <property type="evidence" value="ECO:0007669"/>
    <property type="project" value="TreeGrafter"/>
</dbReference>
<dbReference type="Proteomes" id="UP000801492">
    <property type="component" value="Unassembled WGS sequence"/>
</dbReference>
<reference evidence="3" key="1">
    <citation type="submission" date="2019-08" db="EMBL/GenBank/DDBJ databases">
        <title>The genome of the North American firefly Photinus pyralis.</title>
        <authorList>
            <consortium name="Photinus pyralis genome working group"/>
            <person name="Fallon T.R."/>
            <person name="Sander Lower S.E."/>
            <person name="Weng J.-K."/>
        </authorList>
    </citation>
    <scope>NUCLEOTIDE SEQUENCE</scope>
    <source>
        <strain evidence="3">TRF0915ILg1</strain>
        <tissue evidence="3">Whole body</tissue>
    </source>
</reference>
<evidence type="ECO:0000313" key="3">
    <source>
        <dbReference type="EMBL" id="KAF2894536.1"/>
    </source>
</evidence>
<dbReference type="GO" id="GO:0006974">
    <property type="term" value="P:DNA damage response"/>
    <property type="evidence" value="ECO:0007669"/>
    <property type="project" value="UniProtKB-ARBA"/>
</dbReference>
<accession>A0A8K0CZY3</accession>
<feature type="compositionally biased region" description="Polar residues" evidence="1">
    <location>
        <begin position="408"/>
        <end position="428"/>
    </location>
</feature>
<proteinExistence type="predicted"/>
<dbReference type="CDD" id="cd00084">
    <property type="entry name" value="HMG-box_SF"/>
    <property type="match status" value="1"/>
</dbReference>
<dbReference type="EMBL" id="VTPC01006928">
    <property type="protein sequence ID" value="KAF2894536.1"/>
    <property type="molecule type" value="Genomic_DNA"/>
</dbReference>
<feature type="compositionally biased region" description="Polar residues" evidence="1">
    <location>
        <begin position="437"/>
        <end position="458"/>
    </location>
</feature>
<feature type="region of interest" description="Disordered" evidence="1">
    <location>
        <begin position="338"/>
        <end position="369"/>
    </location>
</feature>
<evidence type="ECO:0000313" key="4">
    <source>
        <dbReference type="Proteomes" id="UP000801492"/>
    </source>
</evidence>